<keyword evidence="1" id="KW-0472">Membrane</keyword>
<evidence type="ECO:0000313" key="3">
    <source>
        <dbReference type="Proteomes" id="UP001305002"/>
    </source>
</evidence>
<dbReference type="Proteomes" id="UP001305002">
    <property type="component" value="Chromosome"/>
</dbReference>
<dbReference type="EMBL" id="CP137524">
    <property type="protein sequence ID" value="WOT33318.1"/>
    <property type="molecule type" value="Genomic_DNA"/>
</dbReference>
<keyword evidence="3" id="KW-1185">Reference proteome</keyword>
<evidence type="ECO:0000256" key="1">
    <source>
        <dbReference type="SAM" id="Phobius"/>
    </source>
</evidence>
<sequence length="221" mass="23539">MPGIRSSRITPLNRTGGRAVDPWKSVRRTAGLVAFGWASAAGTTGLAYLTLGLEVVPISVGVLLCLTFAVLMLLLHRAVWLTVLSAVPALFVLVGAVQYAPEAALEQRGVRESVVIVADTAAGTSSNNHRFTLRGTDGKELEEKLGFDGDAWAPEVGDRLDVIRDPEGAVPMEQAEDVDAAGRLGGLIGGTVAWTLMAVLAGWRGHVRRRRDSDSLVYQLL</sequence>
<gene>
    <name evidence="2" type="ORF">R5U08_03780</name>
</gene>
<keyword evidence="1" id="KW-0812">Transmembrane</keyword>
<feature type="transmembrane region" description="Helical" evidence="1">
    <location>
        <begin position="30"/>
        <end position="49"/>
    </location>
</feature>
<dbReference type="RefSeq" id="WP_317923813.1">
    <property type="nucleotide sequence ID" value="NZ_CP137524.1"/>
</dbReference>
<keyword evidence="1" id="KW-1133">Transmembrane helix</keyword>
<protein>
    <submittedName>
        <fullName evidence="2">Uncharacterized protein</fullName>
    </submittedName>
</protein>
<proteinExistence type="predicted"/>
<accession>A0ABZ0K5T3</accession>
<name>A0ABZ0K5T3_STRC4</name>
<organism evidence="2 3">
    <name type="scientific">Streptomyces coeruleorubidus</name>
    <dbReference type="NCBI Taxonomy" id="116188"/>
    <lineage>
        <taxon>Bacteria</taxon>
        <taxon>Bacillati</taxon>
        <taxon>Actinomycetota</taxon>
        <taxon>Actinomycetes</taxon>
        <taxon>Kitasatosporales</taxon>
        <taxon>Streptomycetaceae</taxon>
        <taxon>Streptomyces</taxon>
    </lineage>
</organism>
<feature type="transmembrane region" description="Helical" evidence="1">
    <location>
        <begin position="180"/>
        <end position="203"/>
    </location>
</feature>
<feature type="transmembrane region" description="Helical" evidence="1">
    <location>
        <begin position="79"/>
        <end position="100"/>
    </location>
</feature>
<reference evidence="2 3" key="1">
    <citation type="journal article" date="2021" name="J. Microbiol. Biotechnol.">
        <title>An Efficient Markerless Deletion System Suitable for the Industrial Strains of Streptomyces.</title>
        <authorList>
            <person name="Dong J."/>
            <person name="Wei J."/>
            <person name="Li H."/>
            <person name="Zhao S."/>
            <person name="Guan W."/>
        </authorList>
    </citation>
    <scope>NUCLEOTIDE SEQUENCE [LARGE SCALE GENOMIC DNA]</scope>
    <source>
        <strain evidence="2 3">CICC 11043</strain>
    </source>
</reference>
<feature type="transmembrane region" description="Helical" evidence="1">
    <location>
        <begin position="55"/>
        <end position="74"/>
    </location>
</feature>
<evidence type="ECO:0000313" key="2">
    <source>
        <dbReference type="EMBL" id="WOT33318.1"/>
    </source>
</evidence>
<reference evidence="2 3" key="2">
    <citation type="journal article" date="2024" name="Microb. Biotechnol.">
        <title>The involvement of multiple ABC transporters in daunorubicin efflux in Streptomyces coeruleorubidus.</title>
        <authorList>
            <person name="Dong J."/>
            <person name="Ning J."/>
            <person name="Tian Y."/>
            <person name="Li H."/>
            <person name="Chen H."/>
            <person name="Guan W."/>
        </authorList>
    </citation>
    <scope>NUCLEOTIDE SEQUENCE [LARGE SCALE GENOMIC DNA]</scope>
    <source>
        <strain evidence="2 3">CICC 11043</strain>
    </source>
</reference>